<proteinExistence type="predicted"/>
<reference evidence="3" key="1">
    <citation type="journal article" date="2017" name="Nat. Commun.">
        <title>The asparagus genome sheds light on the origin and evolution of a young Y chromosome.</title>
        <authorList>
            <person name="Harkess A."/>
            <person name="Zhou J."/>
            <person name="Xu C."/>
            <person name="Bowers J.E."/>
            <person name="Van der Hulst R."/>
            <person name="Ayyampalayam S."/>
            <person name="Mercati F."/>
            <person name="Riccardi P."/>
            <person name="McKain M.R."/>
            <person name="Kakrana A."/>
            <person name="Tang H."/>
            <person name="Ray J."/>
            <person name="Groenendijk J."/>
            <person name="Arikit S."/>
            <person name="Mathioni S.M."/>
            <person name="Nakano M."/>
            <person name="Shan H."/>
            <person name="Telgmann-Rauber A."/>
            <person name="Kanno A."/>
            <person name="Yue Z."/>
            <person name="Chen H."/>
            <person name="Li W."/>
            <person name="Chen Y."/>
            <person name="Xu X."/>
            <person name="Zhang Y."/>
            <person name="Luo S."/>
            <person name="Chen H."/>
            <person name="Gao J."/>
            <person name="Mao Z."/>
            <person name="Pires J.C."/>
            <person name="Luo M."/>
            <person name="Kudrna D."/>
            <person name="Wing R.A."/>
            <person name="Meyers B.C."/>
            <person name="Yi K."/>
            <person name="Kong H."/>
            <person name="Lavrijsen P."/>
            <person name="Sunseri F."/>
            <person name="Falavigna A."/>
            <person name="Ye Y."/>
            <person name="Leebens-Mack J.H."/>
            <person name="Chen G."/>
        </authorList>
    </citation>
    <scope>NUCLEOTIDE SEQUENCE [LARGE SCALE GENOMIC DNA]</scope>
    <source>
        <strain evidence="3">cv. DH0086</strain>
    </source>
</reference>
<dbReference type="Proteomes" id="UP000243459">
    <property type="component" value="Chromosome 3"/>
</dbReference>
<keyword evidence="3" id="KW-1185">Reference proteome</keyword>
<evidence type="ECO:0000313" key="3">
    <source>
        <dbReference type="Proteomes" id="UP000243459"/>
    </source>
</evidence>
<protein>
    <submittedName>
        <fullName evidence="2">Uncharacterized protein</fullName>
    </submittedName>
</protein>
<sequence length="187" mass="21430">MEYSSAWRWHRWHNSGDESENLNGGRERHDAGSDYRRREVEHGAGEGAPSTAPLSMSSLVWLYHFLNNKSYDPASEYEDYPKFDRPEMQHPAVAKQIIKGRSFPYSSPLKSLRCSSPQSLSLTVGPQKCYTIQEKAFPHLDTLSIVFGKDRATRKGMEHPYDVIEELDRKAGHDIDADDIPSHILRR</sequence>
<name>A0A5P1FGP8_ASPOF</name>
<evidence type="ECO:0000313" key="2">
    <source>
        <dbReference type="EMBL" id="ONK76059.1"/>
    </source>
</evidence>
<organism evidence="2 3">
    <name type="scientific">Asparagus officinalis</name>
    <name type="common">Garden asparagus</name>
    <dbReference type="NCBI Taxonomy" id="4686"/>
    <lineage>
        <taxon>Eukaryota</taxon>
        <taxon>Viridiplantae</taxon>
        <taxon>Streptophyta</taxon>
        <taxon>Embryophyta</taxon>
        <taxon>Tracheophyta</taxon>
        <taxon>Spermatophyta</taxon>
        <taxon>Magnoliopsida</taxon>
        <taxon>Liliopsida</taxon>
        <taxon>Asparagales</taxon>
        <taxon>Asparagaceae</taxon>
        <taxon>Asparagoideae</taxon>
        <taxon>Asparagus</taxon>
    </lineage>
</organism>
<dbReference type="AlphaFoldDB" id="A0A5P1FGP8"/>
<gene>
    <name evidence="2" type="ORF">A4U43_C03F23440</name>
</gene>
<dbReference type="Gramene" id="ONK76059">
    <property type="protein sequence ID" value="ONK76059"/>
    <property type="gene ID" value="A4U43_C03F23440"/>
</dbReference>
<feature type="region of interest" description="Disordered" evidence="1">
    <location>
        <begin position="17"/>
        <end position="50"/>
    </location>
</feature>
<accession>A0A5P1FGP8</accession>
<evidence type="ECO:0000256" key="1">
    <source>
        <dbReference type="SAM" id="MobiDB-lite"/>
    </source>
</evidence>
<dbReference type="EMBL" id="CM007383">
    <property type="protein sequence ID" value="ONK76059.1"/>
    <property type="molecule type" value="Genomic_DNA"/>
</dbReference>
<feature type="compositionally biased region" description="Basic and acidic residues" evidence="1">
    <location>
        <begin position="25"/>
        <end position="44"/>
    </location>
</feature>